<dbReference type="OrthoDB" id="10412188at2759"/>
<dbReference type="InterPro" id="IPR010730">
    <property type="entry name" value="HET"/>
</dbReference>
<dbReference type="STRING" id="1745343.A0A2J6Q151"/>
<sequence>MRLLHSTHLKLVEFMERDLPPYAILSHTWEMEEVSFQEMQTDDAKSKKGYSKIKGCCKVAAAWGFEYVWVDTCCIDKTSSAELSEAINSMFSWYQKADVCYVYLSDYLFPARKDNSLDEEGFKNSRWFTRGWTLQELIAPESVIFFNNTWHDIGTKHSLGSLISEITEIQVEALMGAKLEDFSVAQRMCWASRRQTSRIEDEAYSLMGVFGVHMPMLYGEGVHAFIRLQEEIIKTSTDHTIFAWATEFPPTRFYTGGLLADCPSTFANTKWIVPDSDKNTLPFEITNKGIHLRIPIYEDSYGVLDCHDLKKPGFNLAIKLTKTPNSSDTLQFDEFCGTVSLAAEDRQDLPTQSIYVARGTSLVPSLPPRFHDVEFYFQTKFTWGRDIRATGSFPPNLTRNNTEIGPGTGFGALLIAQGLYYTCAVIVNTTYPGQFEVRVVDETSNDFYGAILPSIIIKEYQSWLKEAWKERHVSWKRPLDRFRWQHPRKLWWITVATSRAIRAGKRIIIVTIEDG</sequence>
<gene>
    <name evidence="2" type="ORF">NA56DRAFT_750190</name>
</gene>
<dbReference type="PANTHER" id="PTHR10622:SF10">
    <property type="entry name" value="HET DOMAIN-CONTAINING PROTEIN"/>
    <property type="match status" value="1"/>
</dbReference>
<evidence type="ECO:0000259" key="1">
    <source>
        <dbReference type="Pfam" id="PF06985"/>
    </source>
</evidence>
<organism evidence="2 3">
    <name type="scientific">Hyaloscypha hepaticicola</name>
    <dbReference type="NCBI Taxonomy" id="2082293"/>
    <lineage>
        <taxon>Eukaryota</taxon>
        <taxon>Fungi</taxon>
        <taxon>Dikarya</taxon>
        <taxon>Ascomycota</taxon>
        <taxon>Pezizomycotina</taxon>
        <taxon>Leotiomycetes</taxon>
        <taxon>Helotiales</taxon>
        <taxon>Hyaloscyphaceae</taxon>
        <taxon>Hyaloscypha</taxon>
    </lineage>
</organism>
<dbReference type="AlphaFoldDB" id="A0A2J6Q151"/>
<dbReference type="EMBL" id="KZ613487">
    <property type="protein sequence ID" value="PMD19924.1"/>
    <property type="molecule type" value="Genomic_DNA"/>
</dbReference>
<accession>A0A2J6Q151</accession>
<dbReference type="Proteomes" id="UP000235672">
    <property type="component" value="Unassembled WGS sequence"/>
</dbReference>
<dbReference type="PANTHER" id="PTHR10622">
    <property type="entry name" value="HET DOMAIN-CONTAINING PROTEIN"/>
    <property type="match status" value="1"/>
</dbReference>
<dbReference type="Pfam" id="PF06985">
    <property type="entry name" value="HET"/>
    <property type="match status" value="1"/>
</dbReference>
<feature type="domain" description="Heterokaryon incompatibility" evidence="1">
    <location>
        <begin position="22"/>
        <end position="106"/>
    </location>
</feature>
<evidence type="ECO:0000313" key="2">
    <source>
        <dbReference type="EMBL" id="PMD19924.1"/>
    </source>
</evidence>
<proteinExistence type="predicted"/>
<evidence type="ECO:0000313" key="3">
    <source>
        <dbReference type="Proteomes" id="UP000235672"/>
    </source>
</evidence>
<name>A0A2J6Q151_9HELO</name>
<reference evidence="2 3" key="1">
    <citation type="submission" date="2016-05" db="EMBL/GenBank/DDBJ databases">
        <title>A degradative enzymes factory behind the ericoid mycorrhizal symbiosis.</title>
        <authorList>
            <consortium name="DOE Joint Genome Institute"/>
            <person name="Martino E."/>
            <person name="Morin E."/>
            <person name="Grelet G."/>
            <person name="Kuo A."/>
            <person name="Kohler A."/>
            <person name="Daghino S."/>
            <person name="Barry K."/>
            <person name="Choi C."/>
            <person name="Cichocki N."/>
            <person name="Clum A."/>
            <person name="Copeland A."/>
            <person name="Hainaut M."/>
            <person name="Haridas S."/>
            <person name="Labutti K."/>
            <person name="Lindquist E."/>
            <person name="Lipzen A."/>
            <person name="Khouja H.-R."/>
            <person name="Murat C."/>
            <person name="Ohm R."/>
            <person name="Olson A."/>
            <person name="Spatafora J."/>
            <person name="Veneault-Fourrey C."/>
            <person name="Henrissat B."/>
            <person name="Grigoriev I."/>
            <person name="Martin F."/>
            <person name="Perotto S."/>
        </authorList>
    </citation>
    <scope>NUCLEOTIDE SEQUENCE [LARGE SCALE GENOMIC DNA]</scope>
    <source>
        <strain evidence="2 3">UAMH 7357</strain>
    </source>
</reference>
<keyword evidence="3" id="KW-1185">Reference proteome</keyword>
<protein>
    <submittedName>
        <fullName evidence="2">HET-domain-containing protein</fullName>
    </submittedName>
</protein>